<dbReference type="InterPro" id="IPR001647">
    <property type="entry name" value="HTH_TetR"/>
</dbReference>
<protein>
    <submittedName>
        <fullName evidence="7">TetR family transcriptional regulator</fullName>
    </submittedName>
    <submittedName>
        <fullName evidence="6">TetR/AcrR family transcriptional regulator</fullName>
    </submittedName>
</protein>
<accession>A0A272EPP2</accession>
<organism evidence="7 8">
    <name type="scientific">Candidatus Dactylopiibacterium carminicum</name>
    <dbReference type="NCBI Taxonomy" id="857335"/>
    <lineage>
        <taxon>Bacteria</taxon>
        <taxon>Pseudomonadati</taxon>
        <taxon>Pseudomonadota</taxon>
        <taxon>Betaproteobacteria</taxon>
        <taxon>Rhodocyclales</taxon>
        <taxon>Rhodocyclaceae</taxon>
        <taxon>Candidatus Dactylopiibacterium</taxon>
    </lineage>
</organism>
<dbReference type="RefSeq" id="WP_095525310.1">
    <property type="nucleotide sequence ID" value="NZ_MDUX01000047.1"/>
</dbReference>
<dbReference type="InterPro" id="IPR036271">
    <property type="entry name" value="Tet_transcr_reg_TetR-rel_C_sf"/>
</dbReference>
<keyword evidence="1" id="KW-0805">Transcription regulation</keyword>
<reference evidence="7 8" key="2">
    <citation type="submission" date="2017-07" db="EMBL/GenBank/DDBJ databases">
        <title>Candidatus Dactylopiibacterium carminicum, a nitrogen-fixing symbiont of the cochineal insect Dactylopius coccus and Dactylopius opuntiae (Hemiptera: Coccoidea: Dactylopiidae).</title>
        <authorList>
            <person name="Vera A."/>
        </authorList>
    </citation>
    <scope>NUCLEOTIDE SEQUENCE [LARGE SCALE GENOMIC DNA]</scope>
    <source>
        <strain evidence="7 8">NFDCM</strain>
    </source>
</reference>
<name>A0A272EPP2_9RHOO</name>
<feature type="DNA-binding region" description="H-T-H motif" evidence="4">
    <location>
        <begin position="42"/>
        <end position="61"/>
    </location>
</feature>
<dbReference type="SUPFAM" id="SSF48498">
    <property type="entry name" value="Tetracyclin repressor-like, C-terminal domain"/>
    <property type="match status" value="1"/>
</dbReference>
<dbReference type="EMBL" id="NMRN01000048">
    <property type="protein sequence ID" value="PAS92094.1"/>
    <property type="molecule type" value="Genomic_DNA"/>
</dbReference>
<keyword evidence="2 4" id="KW-0238">DNA-binding</keyword>
<reference evidence="6 9" key="1">
    <citation type="submission" date="2016-08" db="EMBL/GenBank/DDBJ databases">
        <title>Candidatus Dactylopiibacterium carminicum genome sequence.</title>
        <authorList>
            <person name="Ramirez-Puebla S.T."/>
            <person name="Ormeno-Orrillo E."/>
            <person name="Vera-Ponce De Leon A."/>
            <person name="Luis L."/>
            <person name="Sanchez-Flores A."/>
            <person name="Monica R."/>
            <person name="Martinez-Romero E."/>
        </authorList>
    </citation>
    <scope>NUCLEOTIDE SEQUENCE [LARGE SCALE GENOMIC DNA]</scope>
    <source>
        <strain evidence="6">END1</strain>
    </source>
</reference>
<dbReference type="OrthoDB" id="116240at2"/>
<proteinExistence type="predicted"/>
<keyword evidence="9" id="KW-1185">Reference proteome</keyword>
<gene>
    <name evidence="6" type="ORF">BGI27_13055</name>
    <name evidence="7" type="ORF">CGU29_13175</name>
</gene>
<keyword evidence="3" id="KW-0804">Transcription</keyword>
<dbReference type="Pfam" id="PF00440">
    <property type="entry name" value="TetR_N"/>
    <property type="match status" value="1"/>
</dbReference>
<dbReference type="Proteomes" id="UP000623509">
    <property type="component" value="Unassembled WGS sequence"/>
</dbReference>
<evidence type="ECO:0000256" key="2">
    <source>
        <dbReference type="ARBA" id="ARBA00023125"/>
    </source>
</evidence>
<dbReference type="AlphaFoldDB" id="A0A272EPP2"/>
<dbReference type="EMBL" id="MDUX01000047">
    <property type="protein sequence ID" value="KAF7598499.1"/>
    <property type="molecule type" value="Genomic_DNA"/>
</dbReference>
<evidence type="ECO:0000256" key="4">
    <source>
        <dbReference type="PROSITE-ProRule" id="PRU00335"/>
    </source>
</evidence>
<evidence type="ECO:0000313" key="7">
    <source>
        <dbReference type="EMBL" id="PAS92094.1"/>
    </source>
</evidence>
<dbReference type="SUPFAM" id="SSF46689">
    <property type="entry name" value="Homeodomain-like"/>
    <property type="match status" value="1"/>
</dbReference>
<dbReference type="PANTHER" id="PTHR47506:SF1">
    <property type="entry name" value="HTH-TYPE TRANSCRIPTIONAL REGULATOR YJDC"/>
    <property type="match status" value="1"/>
</dbReference>
<dbReference type="Proteomes" id="UP000216107">
    <property type="component" value="Unassembled WGS sequence"/>
</dbReference>
<comment type="caution">
    <text evidence="7">The sequence shown here is derived from an EMBL/GenBank/DDBJ whole genome shotgun (WGS) entry which is preliminary data.</text>
</comment>
<dbReference type="InterPro" id="IPR011075">
    <property type="entry name" value="TetR_C"/>
</dbReference>
<feature type="domain" description="HTH tetR-type" evidence="5">
    <location>
        <begin position="19"/>
        <end position="79"/>
    </location>
</feature>
<dbReference type="Gene3D" id="1.10.357.10">
    <property type="entry name" value="Tetracycline Repressor, domain 2"/>
    <property type="match status" value="1"/>
</dbReference>
<evidence type="ECO:0000313" key="6">
    <source>
        <dbReference type="EMBL" id="KAF7598499.1"/>
    </source>
</evidence>
<evidence type="ECO:0000313" key="9">
    <source>
        <dbReference type="Proteomes" id="UP000623509"/>
    </source>
</evidence>
<evidence type="ECO:0000256" key="3">
    <source>
        <dbReference type="ARBA" id="ARBA00023163"/>
    </source>
</evidence>
<evidence type="ECO:0000259" key="5">
    <source>
        <dbReference type="PROSITE" id="PS50977"/>
    </source>
</evidence>
<evidence type="ECO:0000313" key="8">
    <source>
        <dbReference type="Proteomes" id="UP000216107"/>
    </source>
</evidence>
<dbReference type="Pfam" id="PF16925">
    <property type="entry name" value="TetR_C_13"/>
    <property type="match status" value="1"/>
</dbReference>
<dbReference type="GO" id="GO:0003677">
    <property type="term" value="F:DNA binding"/>
    <property type="evidence" value="ECO:0007669"/>
    <property type="project" value="UniProtKB-UniRule"/>
</dbReference>
<dbReference type="PROSITE" id="PS50977">
    <property type="entry name" value="HTH_TETR_2"/>
    <property type="match status" value="1"/>
</dbReference>
<dbReference type="InterPro" id="IPR009057">
    <property type="entry name" value="Homeodomain-like_sf"/>
</dbReference>
<dbReference type="PANTHER" id="PTHR47506">
    <property type="entry name" value="TRANSCRIPTIONAL REGULATORY PROTEIN"/>
    <property type="match status" value="1"/>
</dbReference>
<dbReference type="PRINTS" id="PR00455">
    <property type="entry name" value="HTHTETR"/>
</dbReference>
<evidence type="ECO:0000256" key="1">
    <source>
        <dbReference type="ARBA" id="ARBA00023015"/>
    </source>
</evidence>
<sequence>MTQTETGSRTRRRPTTHALDAQTQILEAADTLFYREGARAVGVDAVVKLAGLNKMSLYRQFESKDALLLHYLERRAQRFWGYFEASVARHPGQPREQLLQFFRDLATRATHPSYRGCPFVNIAAEFPDPTHPARLAVATNKTQLMERLRALAREADSPAPERLASGLALLIEGTYAASQTYPPGHPVVMAAVDTARTLLDALAPGTA</sequence>